<evidence type="ECO:0000256" key="1">
    <source>
        <dbReference type="SAM" id="Phobius"/>
    </source>
</evidence>
<dbReference type="RefSeq" id="WP_077713983.1">
    <property type="nucleotide sequence ID" value="NZ_CP019698.1"/>
</dbReference>
<keyword evidence="1" id="KW-0812">Transmembrane</keyword>
<protein>
    <submittedName>
        <fullName evidence="2">Uncharacterized protein</fullName>
    </submittedName>
</protein>
<feature type="transmembrane region" description="Helical" evidence="1">
    <location>
        <begin position="331"/>
        <end position="349"/>
    </location>
</feature>
<accession>A0A1S6IW07</accession>
<evidence type="ECO:0000313" key="2">
    <source>
        <dbReference type="EMBL" id="AQS58958.1"/>
    </source>
</evidence>
<name>A0A1S6IW07_9FIRM</name>
<dbReference type="Proteomes" id="UP000189464">
    <property type="component" value="Chromosome"/>
</dbReference>
<evidence type="ECO:0000313" key="3">
    <source>
        <dbReference type="Proteomes" id="UP000189464"/>
    </source>
</evidence>
<reference evidence="2 3" key="1">
    <citation type="journal article" date="2016" name="Int. J. Syst. Evol. Microbiol.">
        <title>Desulfotomaculum ferrireducens sp. nov., a moderately thermophilic sulfate-reducing and dissimilatory Fe(III)-reducing bacterium isolated from compost.</title>
        <authorList>
            <person name="Yang G."/>
            <person name="Guo J."/>
            <person name="Zhuang L."/>
            <person name="Yuan Y."/>
            <person name="Zhou S."/>
        </authorList>
    </citation>
    <scope>NUCLEOTIDE SEQUENCE [LARGE SCALE GENOMIC DNA]</scope>
    <source>
        <strain evidence="2 3">GSS09</strain>
    </source>
</reference>
<sequence length="351" mass="39761">MARKKKKGMKGGKHVQAEKRRNIVLFKSASEPVQVPDVLYHLKKRFRLLGGQFVASDSVQDVVSLPLVSGGFEKRKSEVVISKKKKGKIGVTEFVPSSCITDSTTPVVHFKVKLPTTKVNNKKKRFNYASEFVSSGCITQHISLPYIKVEKDAKQENINLDQHHDQGMRGKTKYRRRRSSIFVPPCCITDSPAKVYHFPTAKKTMRFYNPFPDSLTLTPDIVYNCKTARKFKKQQPFIPASCMTSQLSRPFQQAKVRPAIKFIYVERPNTPDILGPSVKIKKRKTSKVIPFVPKSCMVEQKQFFSNPVQKTEALAKAESQTLREKKSLSNILPIIALLAFIAMVVGYVLQK</sequence>
<proteinExistence type="predicted"/>
<keyword evidence="1" id="KW-0472">Membrane</keyword>
<organism evidence="2 3">
    <name type="scientific">Desulforamulus ferrireducens</name>
    <dbReference type="NCBI Taxonomy" id="1833852"/>
    <lineage>
        <taxon>Bacteria</taxon>
        <taxon>Bacillati</taxon>
        <taxon>Bacillota</taxon>
        <taxon>Clostridia</taxon>
        <taxon>Eubacteriales</taxon>
        <taxon>Peptococcaceae</taxon>
        <taxon>Desulforamulus</taxon>
    </lineage>
</organism>
<keyword evidence="1" id="KW-1133">Transmembrane helix</keyword>
<dbReference type="KEGG" id="dfg:B0537_07595"/>
<gene>
    <name evidence="2" type="ORF">B0537_07595</name>
</gene>
<dbReference type="STRING" id="1833852.B0537_07595"/>
<dbReference type="AlphaFoldDB" id="A0A1S6IW07"/>
<keyword evidence="3" id="KW-1185">Reference proteome</keyword>
<dbReference type="OrthoDB" id="1786603at2"/>
<dbReference type="EMBL" id="CP019698">
    <property type="protein sequence ID" value="AQS58958.1"/>
    <property type="molecule type" value="Genomic_DNA"/>
</dbReference>